<keyword evidence="4" id="KW-1185">Reference proteome</keyword>
<proteinExistence type="predicted"/>
<feature type="chain" id="PRO_5045322635" description="Ice-binding protein C-terminal domain-containing protein" evidence="1">
    <location>
        <begin position="26"/>
        <end position="259"/>
    </location>
</feature>
<dbReference type="Pfam" id="PF07589">
    <property type="entry name" value="PEP-CTERM"/>
    <property type="match status" value="1"/>
</dbReference>
<protein>
    <recommendedName>
        <fullName evidence="2">Ice-binding protein C-terminal domain-containing protein</fullName>
    </recommendedName>
</protein>
<comment type="caution">
    <text evidence="3">The sequence shown here is derived from an EMBL/GenBank/DDBJ whole genome shotgun (WGS) entry which is preliminary data.</text>
</comment>
<evidence type="ECO:0000259" key="2">
    <source>
        <dbReference type="Pfam" id="PF07589"/>
    </source>
</evidence>
<organism evidence="3 4">
    <name type="scientific">Rubrivivax gelatinosus</name>
    <name type="common">Rhodocyclus gelatinosus</name>
    <name type="synonym">Rhodopseudomonas gelatinosa</name>
    <dbReference type="NCBI Taxonomy" id="28068"/>
    <lineage>
        <taxon>Bacteria</taxon>
        <taxon>Pseudomonadati</taxon>
        <taxon>Pseudomonadota</taxon>
        <taxon>Betaproteobacteria</taxon>
        <taxon>Burkholderiales</taxon>
        <taxon>Sphaerotilaceae</taxon>
        <taxon>Rubrivivax</taxon>
    </lineage>
</organism>
<dbReference type="NCBIfam" id="TIGR02595">
    <property type="entry name" value="PEP_CTERM"/>
    <property type="match status" value="1"/>
</dbReference>
<dbReference type="EMBL" id="NRRU01000045">
    <property type="protein sequence ID" value="MBK1713715.1"/>
    <property type="molecule type" value="Genomic_DNA"/>
</dbReference>
<dbReference type="Proteomes" id="UP001041814">
    <property type="component" value="Unassembled WGS sequence"/>
</dbReference>
<reference evidence="3" key="1">
    <citation type="submission" date="2017-08" db="EMBL/GenBank/DDBJ databases">
        <authorList>
            <person name="Imhoff J.F."/>
            <person name="Rahn T."/>
            <person name="Kuenzel S."/>
            <person name="Neulinger S.C."/>
        </authorList>
    </citation>
    <scope>NUCLEOTIDE SEQUENCE</scope>
    <source>
        <strain evidence="3">IM 151</strain>
    </source>
</reference>
<feature type="domain" description="Ice-binding protein C-terminal" evidence="2">
    <location>
        <begin position="234"/>
        <end position="257"/>
    </location>
</feature>
<name>A0ABS1DYB7_RUBGE</name>
<keyword evidence="1" id="KW-0732">Signal</keyword>
<dbReference type="InterPro" id="IPR013424">
    <property type="entry name" value="Ice-binding_C"/>
</dbReference>
<dbReference type="RefSeq" id="WP_200229001.1">
    <property type="nucleotide sequence ID" value="NZ_NRRT01000027.1"/>
</dbReference>
<evidence type="ECO:0000313" key="3">
    <source>
        <dbReference type="EMBL" id="MBK1713715.1"/>
    </source>
</evidence>
<reference evidence="3" key="2">
    <citation type="journal article" date="2020" name="Microorganisms">
        <title>Osmotic Adaptation and Compatible Solute Biosynthesis of Phototrophic Bacteria as Revealed from Genome Analyses.</title>
        <authorList>
            <person name="Imhoff J.F."/>
            <person name="Rahn T."/>
            <person name="Kunzel S."/>
            <person name="Keller A."/>
            <person name="Neulinger S.C."/>
        </authorList>
    </citation>
    <scope>NUCLEOTIDE SEQUENCE</scope>
    <source>
        <strain evidence="3">IM 151</strain>
    </source>
</reference>
<gene>
    <name evidence="3" type="ORF">CKO43_13095</name>
</gene>
<sequence>MGSLLNWGRSALAVAAMCAAGASFATPVIYTGLDASPNGQVPAEGEAATAKNEFAAATSSASLKTESFESYAYLSTPQTLFGGTVKLQSVDEGGEGYVGKETLVDGTTAGRFNTTPGAASALFWETSQSFTLTFAQAINAFGFYATDIGDFAGAILITLTGSDGTQEYTIYPDDTPARDEPNAITNGSLLFWGLVDEDFSFTSLTLKVLQADGQDDYVGFDDLLLANASTDPGTVPEPATLALAGIALAGAAVTRRRRS</sequence>
<evidence type="ECO:0000313" key="4">
    <source>
        <dbReference type="Proteomes" id="UP001041814"/>
    </source>
</evidence>
<evidence type="ECO:0000256" key="1">
    <source>
        <dbReference type="SAM" id="SignalP"/>
    </source>
</evidence>
<accession>A0ABS1DYB7</accession>
<feature type="signal peptide" evidence="1">
    <location>
        <begin position="1"/>
        <end position="25"/>
    </location>
</feature>